<protein>
    <submittedName>
        <fullName evidence="2">Alpha/beta fold hydrolase</fullName>
    </submittedName>
</protein>
<dbReference type="Pfam" id="PF12146">
    <property type="entry name" value="Hydrolase_4"/>
    <property type="match status" value="1"/>
</dbReference>
<dbReference type="InParanoid" id="A0A3N0VJZ9"/>
<dbReference type="PIRSF" id="PIRSF037442">
    <property type="entry name" value="UCP037442_abhydr"/>
    <property type="match status" value="1"/>
</dbReference>
<proteinExistence type="predicted"/>
<name>A0A3N0VJZ9_9GAMM</name>
<sequence>MSPESTMPAVHKLQLQSRDGHPLAADFFAPTGTPRAAVLLAGAMGVPRRFYAAFASDLAEHGLAVLTLDYRGFGGSAPKRLRGYRASISDWIDHDLPTALDDLAERAPGAPLLWLGHSVGGQLFGFMDSSRLRGALLVASQSGHWSLWDKPEWRRRMWLLGHVLLPGCALTLGRFPGRLLGGDDLPAGVARQWAAWIRDPEYLGHLARQRDWADFARYQGPLRVVSIADDDYAPARAGAALLGYFQRARGERVTVTPAEIGVERIGHFDGFRPRFRETLWPQWRDWLLAQAQT</sequence>
<feature type="domain" description="Serine aminopeptidase S33" evidence="1">
    <location>
        <begin position="33"/>
        <end position="143"/>
    </location>
</feature>
<dbReference type="AlphaFoldDB" id="A0A3N0VJZ9"/>
<dbReference type="SUPFAM" id="SSF53474">
    <property type="entry name" value="alpha/beta-Hydrolases"/>
    <property type="match status" value="1"/>
</dbReference>
<dbReference type="InterPro" id="IPR022742">
    <property type="entry name" value="Hydrolase_4"/>
</dbReference>
<dbReference type="Gene3D" id="3.40.50.1820">
    <property type="entry name" value="alpha/beta hydrolase"/>
    <property type="match status" value="1"/>
</dbReference>
<gene>
    <name evidence="2" type="ORF">ED208_00665</name>
</gene>
<organism evidence="2 3">
    <name type="scientific">Stagnimonas aquatica</name>
    <dbReference type="NCBI Taxonomy" id="2689987"/>
    <lineage>
        <taxon>Bacteria</taxon>
        <taxon>Pseudomonadati</taxon>
        <taxon>Pseudomonadota</taxon>
        <taxon>Gammaproteobacteria</taxon>
        <taxon>Nevskiales</taxon>
        <taxon>Nevskiaceae</taxon>
        <taxon>Stagnimonas</taxon>
    </lineage>
</organism>
<dbReference type="InterPro" id="IPR017208">
    <property type="entry name" value="UCP037442_abhydr"/>
</dbReference>
<evidence type="ECO:0000313" key="2">
    <source>
        <dbReference type="EMBL" id="ROH93084.1"/>
    </source>
</evidence>
<reference evidence="2 3" key="1">
    <citation type="submission" date="2018-10" db="EMBL/GenBank/DDBJ databases">
        <authorList>
            <person name="Chen W.-M."/>
        </authorList>
    </citation>
    <scope>NUCLEOTIDE SEQUENCE [LARGE SCALE GENOMIC DNA]</scope>
    <source>
        <strain evidence="2 3">THS-13</strain>
    </source>
</reference>
<evidence type="ECO:0000259" key="1">
    <source>
        <dbReference type="Pfam" id="PF12146"/>
    </source>
</evidence>
<dbReference type="Proteomes" id="UP000282106">
    <property type="component" value="Unassembled WGS sequence"/>
</dbReference>
<keyword evidence="2" id="KW-0378">Hydrolase</keyword>
<dbReference type="InterPro" id="IPR029058">
    <property type="entry name" value="AB_hydrolase_fold"/>
</dbReference>
<dbReference type="EMBL" id="RJVO01000001">
    <property type="protein sequence ID" value="ROH93084.1"/>
    <property type="molecule type" value="Genomic_DNA"/>
</dbReference>
<keyword evidence="3" id="KW-1185">Reference proteome</keyword>
<evidence type="ECO:0000313" key="3">
    <source>
        <dbReference type="Proteomes" id="UP000282106"/>
    </source>
</evidence>
<accession>A0A3N0VJZ9</accession>
<comment type="caution">
    <text evidence="2">The sequence shown here is derived from an EMBL/GenBank/DDBJ whole genome shotgun (WGS) entry which is preliminary data.</text>
</comment>
<dbReference type="GO" id="GO:0016787">
    <property type="term" value="F:hydrolase activity"/>
    <property type="evidence" value="ECO:0007669"/>
    <property type="project" value="UniProtKB-KW"/>
</dbReference>